<proteinExistence type="predicted"/>
<reference evidence="2" key="4">
    <citation type="submission" date="2023-01" db="EMBL/GenBank/DDBJ databases">
        <title>Draft genome sequence of Methylobacterium brachythecii strain NBRC 107710.</title>
        <authorList>
            <person name="Sun Q."/>
            <person name="Mori K."/>
        </authorList>
    </citation>
    <scope>NUCLEOTIDE SEQUENCE</scope>
    <source>
        <strain evidence="2">NBRC 107710</strain>
    </source>
</reference>
<feature type="domain" description="Methyltransferase type 11" evidence="1">
    <location>
        <begin position="55"/>
        <end position="140"/>
    </location>
</feature>
<sequence length="264" mass="28943">MTLASATTDRVAIPMNDASPDIVFPPGEAGASLARVHERLRALLPAGDVAIYEAGGGAASFLTPDLLARAHITVVDIDPAQIANNRYAGTKICGDIQTHRLPPASIDLVTCYNVIEHLPDVPGALDRFAEAVRPGGLLLIGAPHPFSLSGLVTKYSPHWFHVWFYRTIMGEKWAGTPGVGPFRVHYHPLVLPQRLAAYMAGHAFEPVYERVYESPRFPEMRTRRPAFGRIVDGITDLMNLALARRANVRDGDYHLLLRKRVAQG</sequence>
<keyword evidence="3" id="KW-0808">Transferase</keyword>
<organism evidence="3 4">
    <name type="scientific">Methylobacterium brachythecii</name>
    <dbReference type="NCBI Taxonomy" id="1176177"/>
    <lineage>
        <taxon>Bacteria</taxon>
        <taxon>Pseudomonadati</taxon>
        <taxon>Pseudomonadota</taxon>
        <taxon>Alphaproteobacteria</taxon>
        <taxon>Hyphomicrobiales</taxon>
        <taxon>Methylobacteriaceae</taxon>
        <taxon>Methylobacterium</taxon>
    </lineage>
</organism>
<dbReference type="InterPro" id="IPR029063">
    <property type="entry name" value="SAM-dependent_MTases_sf"/>
</dbReference>
<evidence type="ECO:0000313" key="4">
    <source>
        <dbReference type="Proteomes" id="UP000517759"/>
    </source>
</evidence>
<dbReference type="Gene3D" id="3.40.50.150">
    <property type="entry name" value="Vaccinia Virus protein VP39"/>
    <property type="match status" value="1"/>
</dbReference>
<dbReference type="GO" id="GO:0008757">
    <property type="term" value="F:S-adenosylmethionine-dependent methyltransferase activity"/>
    <property type="evidence" value="ECO:0007669"/>
    <property type="project" value="InterPro"/>
</dbReference>
<dbReference type="CDD" id="cd02440">
    <property type="entry name" value="AdoMet_MTases"/>
    <property type="match status" value="1"/>
</dbReference>
<dbReference type="InterPro" id="IPR013216">
    <property type="entry name" value="Methyltransf_11"/>
</dbReference>
<dbReference type="Pfam" id="PF08241">
    <property type="entry name" value="Methyltransf_11"/>
    <property type="match status" value="1"/>
</dbReference>
<comment type="caution">
    <text evidence="3">The sequence shown here is derived from an EMBL/GenBank/DDBJ whole genome shotgun (WGS) entry which is preliminary data.</text>
</comment>
<dbReference type="Proteomes" id="UP001156881">
    <property type="component" value="Unassembled WGS sequence"/>
</dbReference>
<gene>
    <name evidence="2" type="primary">metA_1</name>
    <name evidence="2" type="ORF">GCM10007884_39040</name>
    <name evidence="3" type="ORF">GGR33_004909</name>
</gene>
<keyword evidence="5" id="KW-1185">Reference proteome</keyword>
<accession>A0A7W6F9P3</accession>
<reference evidence="2" key="1">
    <citation type="journal article" date="2014" name="Int. J. Syst. Evol. Microbiol.">
        <title>Complete genome of a new Firmicutes species belonging to the dominant human colonic microbiota ('Ruminococcus bicirculans') reveals two chromosomes and a selective capacity to utilize plant glucans.</title>
        <authorList>
            <consortium name="NISC Comparative Sequencing Program"/>
            <person name="Wegmann U."/>
            <person name="Louis P."/>
            <person name="Goesmann A."/>
            <person name="Henrissat B."/>
            <person name="Duncan S.H."/>
            <person name="Flint H.J."/>
        </authorList>
    </citation>
    <scope>NUCLEOTIDE SEQUENCE</scope>
    <source>
        <strain evidence="2">NBRC 107710</strain>
    </source>
</reference>
<evidence type="ECO:0000313" key="5">
    <source>
        <dbReference type="Proteomes" id="UP001156881"/>
    </source>
</evidence>
<dbReference type="SUPFAM" id="SSF53335">
    <property type="entry name" value="S-adenosyl-L-methionine-dependent methyltransferases"/>
    <property type="match status" value="1"/>
</dbReference>
<dbReference type="AlphaFoldDB" id="A0A7W6F9P3"/>
<dbReference type="RefSeq" id="WP_284211899.1">
    <property type="nucleotide sequence ID" value="NZ_BSPG01000029.1"/>
</dbReference>
<reference evidence="5" key="2">
    <citation type="journal article" date="2019" name="Int. J. Syst. Evol. Microbiol.">
        <title>The Global Catalogue of Microorganisms (GCM) 10K type strain sequencing project: providing services to taxonomists for standard genome sequencing and annotation.</title>
        <authorList>
            <consortium name="The Broad Institute Genomics Platform"/>
            <consortium name="The Broad Institute Genome Sequencing Center for Infectious Disease"/>
            <person name="Wu L."/>
            <person name="Ma J."/>
        </authorList>
    </citation>
    <scope>NUCLEOTIDE SEQUENCE [LARGE SCALE GENOMIC DNA]</scope>
    <source>
        <strain evidence="5">NBRC 107710</strain>
    </source>
</reference>
<evidence type="ECO:0000313" key="2">
    <source>
        <dbReference type="EMBL" id="GLS45913.1"/>
    </source>
</evidence>
<protein>
    <submittedName>
        <fullName evidence="3">SAM-dependent methyltransferase</fullName>
    </submittedName>
</protein>
<dbReference type="EMBL" id="JACIDN010000011">
    <property type="protein sequence ID" value="MBB3905376.1"/>
    <property type="molecule type" value="Genomic_DNA"/>
</dbReference>
<keyword evidence="3" id="KW-0489">Methyltransferase</keyword>
<evidence type="ECO:0000259" key="1">
    <source>
        <dbReference type="Pfam" id="PF08241"/>
    </source>
</evidence>
<reference evidence="3 4" key="3">
    <citation type="submission" date="2020-08" db="EMBL/GenBank/DDBJ databases">
        <title>Genomic Encyclopedia of Type Strains, Phase IV (KMG-IV): sequencing the most valuable type-strain genomes for metagenomic binning, comparative biology and taxonomic classification.</title>
        <authorList>
            <person name="Goeker M."/>
        </authorList>
    </citation>
    <scope>NUCLEOTIDE SEQUENCE [LARGE SCALE GENOMIC DNA]</scope>
    <source>
        <strain evidence="3 4">DSM 24105</strain>
    </source>
</reference>
<evidence type="ECO:0000313" key="3">
    <source>
        <dbReference type="EMBL" id="MBB3905376.1"/>
    </source>
</evidence>
<dbReference type="GO" id="GO:0032259">
    <property type="term" value="P:methylation"/>
    <property type="evidence" value="ECO:0007669"/>
    <property type="project" value="UniProtKB-KW"/>
</dbReference>
<name>A0A7W6F9P3_9HYPH</name>
<dbReference type="EMBL" id="BSPG01000029">
    <property type="protein sequence ID" value="GLS45913.1"/>
    <property type="molecule type" value="Genomic_DNA"/>
</dbReference>
<dbReference type="Proteomes" id="UP000517759">
    <property type="component" value="Unassembled WGS sequence"/>
</dbReference>